<sequence length="160" mass="19141">CRCDDREPPLLECEYCERWEEYDKWCPCQSWINCPQCNNRTSYGCTICCDCQMYSYYCNDCSGYFCICSYCAKENEGELMKLIEQHNWYYIKGKTDDYKIVEYKDIDNDTPNRLKSHILYKKPVYIFDENKFGWITGPDGGYTSTWYCESCDKEFELGDL</sequence>
<accession>A0A0F8Y0W2</accession>
<proteinExistence type="predicted"/>
<protein>
    <submittedName>
        <fullName evidence="1">Uncharacterized protein</fullName>
    </submittedName>
</protein>
<name>A0A0F8Y0W2_9ZZZZ</name>
<evidence type="ECO:0000313" key="1">
    <source>
        <dbReference type="EMBL" id="KKK75012.1"/>
    </source>
</evidence>
<dbReference type="AlphaFoldDB" id="A0A0F8Y0W2"/>
<gene>
    <name evidence="1" type="ORF">LCGC14_2878000</name>
</gene>
<feature type="non-terminal residue" evidence="1">
    <location>
        <position position="1"/>
    </location>
</feature>
<organism evidence="1">
    <name type="scientific">marine sediment metagenome</name>
    <dbReference type="NCBI Taxonomy" id="412755"/>
    <lineage>
        <taxon>unclassified sequences</taxon>
        <taxon>metagenomes</taxon>
        <taxon>ecological metagenomes</taxon>
    </lineage>
</organism>
<dbReference type="EMBL" id="LAZR01056054">
    <property type="protein sequence ID" value="KKK75012.1"/>
    <property type="molecule type" value="Genomic_DNA"/>
</dbReference>
<comment type="caution">
    <text evidence="1">The sequence shown here is derived from an EMBL/GenBank/DDBJ whole genome shotgun (WGS) entry which is preliminary data.</text>
</comment>
<reference evidence="1" key="1">
    <citation type="journal article" date="2015" name="Nature">
        <title>Complex archaea that bridge the gap between prokaryotes and eukaryotes.</title>
        <authorList>
            <person name="Spang A."/>
            <person name="Saw J.H."/>
            <person name="Jorgensen S.L."/>
            <person name="Zaremba-Niedzwiedzka K."/>
            <person name="Martijn J."/>
            <person name="Lind A.E."/>
            <person name="van Eijk R."/>
            <person name="Schleper C."/>
            <person name="Guy L."/>
            <person name="Ettema T.J."/>
        </authorList>
    </citation>
    <scope>NUCLEOTIDE SEQUENCE</scope>
</reference>